<accession>A0AAV3RK65</accession>
<protein>
    <submittedName>
        <fullName evidence="2">Uncharacterized protein</fullName>
    </submittedName>
</protein>
<organism evidence="2 3">
    <name type="scientific">Lithospermum erythrorhizon</name>
    <name type="common">Purple gromwell</name>
    <name type="synonym">Lithospermum officinale var. erythrorhizon</name>
    <dbReference type="NCBI Taxonomy" id="34254"/>
    <lineage>
        <taxon>Eukaryota</taxon>
        <taxon>Viridiplantae</taxon>
        <taxon>Streptophyta</taxon>
        <taxon>Embryophyta</taxon>
        <taxon>Tracheophyta</taxon>
        <taxon>Spermatophyta</taxon>
        <taxon>Magnoliopsida</taxon>
        <taxon>eudicotyledons</taxon>
        <taxon>Gunneridae</taxon>
        <taxon>Pentapetalae</taxon>
        <taxon>asterids</taxon>
        <taxon>lamiids</taxon>
        <taxon>Boraginales</taxon>
        <taxon>Boraginaceae</taxon>
        <taxon>Boraginoideae</taxon>
        <taxon>Lithospermeae</taxon>
        <taxon>Lithospermum</taxon>
    </lineage>
</organism>
<evidence type="ECO:0000256" key="1">
    <source>
        <dbReference type="SAM" id="MobiDB-lite"/>
    </source>
</evidence>
<reference evidence="2 3" key="1">
    <citation type="submission" date="2024-01" db="EMBL/GenBank/DDBJ databases">
        <title>The complete chloroplast genome sequence of Lithospermum erythrorhizon: insights into the phylogenetic relationship among Boraginaceae species and the maternal lineages of purple gromwells.</title>
        <authorList>
            <person name="Okada T."/>
            <person name="Watanabe K."/>
        </authorList>
    </citation>
    <scope>NUCLEOTIDE SEQUENCE [LARGE SCALE GENOMIC DNA]</scope>
</reference>
<evidence type="ECO:0000313" key="3">
    <source>
        <dbReference type="Proteomes" id="UP001454036"/>
    </source>
</evidence>
<evidence type="ECO:0000313" key="2">
    <source>
        <dbReference type="EMBL" id="GAA0175505.1"/>
    </source>
</evidence>
<sequence>MVPESEIKKRSDNNMDAPDSKEIVPVKEVENKYQTCVSNYEDYTFELDASLAEHAREERSRSSKEADVVNNWRFECNALVQGKCQDTTESSSSFDDVFGVENGGTVSDDEVVSDFQEVDSFNGHAKLFSMRKKGLTSHWRTYIQPLMWRCKWVELQIKKLNMQERNYAKELTKYEQEESFQVERPTDICSREVPFSDGRRTHQVLKRRKRKRIEDIVDVTTYMSQHNLFSYYENKRAPADGICFNDEWTNKEKVNCIDEFEMDDISSWLESSEMDESLELLRKIGIIKGQVSNLKTRLDKVMGVNAAKFSYAANPSLLVPSNASTSSGPDSASPPNNGDRVAVGPSYIASQLISQYHMRDVVPPESAVSNHGEVAHLSDIIERRNQAELGGLCHIEDEILIYNHRMRDGIMNTFEEVEMQPPAAVRVDQENPVPLDHNVLTDDQPPKRTRSISELTTPMTRRSQRRRKLRRF</sequence>
<comment type="caution">
    <text evidence="2">The sequence shown here is derived from an EMBL/GenBank/DDBJ whole genome shotgun (WGS) entry which is preliminary data.</text>
</comment>
<dbReference type="CDD" id="cd11650">
    <property type="entry name" value="AT4G37440_like"/>
    <property type="match status" value="1"/>
</dbReference>
<dbReference type="AlphaFoldDB" id="A0AAV3RK65"/>
<name>A0AAV3RK65_LITER</name>
<dbReference type="InterPro" id="IPR038745">
    <property type="entry name" value="AT4G37440-like"/>
</dbReference>
<feature type="region of interest" description="Disordered" evidence="1">
    <location>
        <begin position="436"/>
        <end position="472"/>
    </location>
</feature>
<proteinExistence type="predicted"/>
<feature type="region of interest" description="Disordered" evidence="1">
    <location>
        <begin position="321"/>
        <end position="341"/>
    </location>
</feature>
<dbReference type="EMBL" id="BAABME010009627">
    <property type="protein sequence ID" value="GAA0175505.1"/>
    <property type="molecule type" value="Genomic_DNA"/>
</dbReference>
<dbReference type="PANTHER" id="PTHR34057:SF10">
    <property type="entry name" value="TRANSPOSASE, PTTA_EN_SPM, PLANT"/>
    <property type="match status" value="1"/>
</dbReference>
<feature type="region of interest" description="Disordered" evidence="1">
    <location>
        <begin position="1"/>
        <end position="22"/>
    </location>
</feature>
<keyword evidence="3" id="KW-1185">Reference proteome</keyword>
<feature type="compositionally biased region" description="Polar residues" evidence="1">
    <location>
        <begin position="321"/>
        <end position="336"/>
    </location>
</feature>
<dbReference type="PANTHER" id="PTHR34057">
    <property type="entry name" value="ELONGATION FACTOR"/>
    <property type="match status" value="1"/>
</dbReference>
<feature type="compositionally biased region" description="Basic residues" evidence="1">
    <location>
        <begin position="462"/>
        <end position="472"/>
    </location>
</feature>
<gene>
    <name evidence="2" type="ORF">LIER_28666</name>
</gene>
<dbReference type="Proteomes" id="UP001454036">
    <property type="component" value="Unassembled WGS sequence"/>
</dbReference>